<dbReference type="OrthoDB" id="357521at2"/>
<evidence type="ECO:0000313" key="8">
    <source>
        <dbReference type="EMBL" id="OTN76701.1"/>
    </source>
</evidence>
<evidence type="ECO:0000259" key="7">
    <source>
        <dbReference type="Pfam" id="PF11728"/>
    </source>
</evidence>
<comment type="caution">
    <text evidence="8">The sequence shown here is derived from an EMBL/GenBank/DDBJ whole genome shotgun (WGS) entry which is preliminary data.</text>
</comment>
<keyword evidence="2" id="KW-1003">Cell membrane</keyword>
<evidence type="ECO:0000256" key="6">
    <source>
        <dbReference type="SAM" id="Phobius"/>
    </source>
</evidence>
<sequence length="321" mass="35893">MKIGLRTIKTAIAAGLSMYVAQSIGLLYAPAAGIIAILSVGNTKKTSLFTGIGRLISLAIATALAFICFHILGFGPLGFVLFLFLFIPVAVYFGLTDGIVVNSVLVTHYLMERSFALPLIGNAFLLMSIGIGFALLFNLYMPNGEEKLQEVQQVVEESFKSLLKEMAASFTTAETALLPIQCDTLFDQIKAGHYQAKIHHENQWVASSGYYEAYFAMRQTQARLLMDMTDILQHIHVEADYSIMFQSVLHFTAETFAENNDGQQILAKIEELHADYRQKPLPQSRDEFENRAQLFQFLQTFKSFIEVKADFSEQITGRETL</sequence>
<dbReference type="STRING" id="1834191.A5886_001779"/>
<dbReference type="Pfam" id="PF06081">
    <property type="entry name" value="ArAE_1"/>
    <property type="match status" value="1"/>
</dbReference>
<dbReference type="GO" id="GO:0005886">
    <property type="term" value="C:plasma membrane"/>
    <property type="evidence" value="ECO:0007669"/>
    <property type="project" value="UniProtKB-SubCell"/>
</dbReference>
<accession>A0A242A7J5</accession>
<dbReference type="Pfam" id="PF11728">
    <property type="entry name" value="ArAE_1_C"/>
    <property type="match status" value="1"/>
</dbReference>
<evidence type="ECO:0000256" key="4">
    <source>
        <dbReference type="ARBA" id="ARBA00022989"/>
    </source>
</evidence>
<dbReference type="EMBL" id="NGKU01000001">
    <property type="protein sequence ID" value="OTN76701.1"/>
    <property type="molecule type" value="Genomic_DNA"/>
</dbReference>
<evidence type="ECO:0000313" key="9">
    <source>
        <dbReference type="Proteomes" id="UP000195043"/>
    </source>
</evidence>
<evidence type="ECO:0000256" key="1">
    <source>
        <dbReference type="ARBA" id="ARBA00004651"/>
    </source>
</evidence>
<gene>
    <name evidence="8" type="ORF">A5886_001779</name>
</gene>
<keyword evidence="5 6" id="KW-0472">Membrane</keyword>
<reference evidence="8 9" key="1">
    <citation type="submission" date="2017-05" db="EMBL/GenBank/DDBJ databases">
        <title>The Genome Sequence of Enterococcus sp. 8G7_MSG3316.</title>
        <authorList>
            <consortium name="The Broad Institute Genomics Platform"/>
            <consortium name="The Broad Institute Genomic Center for Infectious Diseases"/>
            <person name="Earl A."/>
            <person name="Manson A."/>
            <person name="Schwartman J."/>
            <person name="Gilmore M."/>
            <person name="Abouelleil A."/>
            <person name="Cao P."/>
            <person name="Chapman S."/>
            <person name="Cusick C."/>
            <person name="Shea T."/>
            <person name="Young S."/>
            <person name="Neafsey D."/>
            <person name="Nusbaum C."/>
            <person name="Birren B."/>
        </authorList>
    </citation>
    <scope>NUCLEOTIDE SEQUENCE [LARGE SCALE GENOMIC DNA]</scope>
    <source>
        <strain evidence="8 9">8G7_MSG3316</strain>
    </source>
</reference>
<comment type="subcellular location">
    <subcellularLocation>
        <location evidence="1">Cell membrane</location>
        <topology evidence="1">Multi-pass membrane protein</topology>
    </subcellularLocation>
</comment>
<feature type="transmembrane region" description="Helical" evidence="6">
    <location>
        <begin position="12"/>
        <end position="40"/>
    </location>
</feature>
<dbReference type="Proteomes" id="UP000195043">
    <property type="component" value="Unassembled WGS sequence"/>
</dbReference>
<feature type="transmembrane region" description="Helical" evidence="6">
    <location>
        <begin position="52"/>
        <end position="72"/>
    </location>
</feature>
<organism evidence="8 9">
    <name type="scientific">Candidatus Enterococcus testudinis</name>
    <dbReference type="NCBI Taxonomy" id="1834191"/>
    <lineage>
        <taxon>Bacteria</taxon>
        <taxon>Bacillati</taxon>
        <taxon>Bacillota</taxon>
        <taxon>Bacilli</taxon>
        <taxon>Lactobacillales</taxon>
        <taxon>Enterococcaceae</taxon>
        <taxon>Enterococcus</taxon>
    </lineage>
</organism>
<evidence type="ECO:0000256" key="2">
    <source>
        <dbReference type="ARBA" id="ARBA00022475"/>
    </source>
</evidence>
<dbReference type="RefSeq" id="WP_086274630.1">
    <property type="nucleotide sequence ID" value="NZ_NGKU01000001.1"/>
</dbReference>
<dbReference type="AlphaFoldDB" id="A0A242A7J5"/>
<keyword evidence="4 6" id="KW-1133">Transmembrane helix</keyword>
<feature type="transmembrane region" description="Helical" evidence="6">
    <location>
        <begin position="77"/>
        <end position="95"/>
    </location>
</feature>
<dbReference type="InterPro" id="IPR038323">
    <property type="entry name" value="ArAE_1_C_sf"/>
</dbReference>
<dbReference type="PANTHER" id="PTHR40064">
    <property type="entry name" value="MEMBRANE PROTEIN-RELATED"/>
    <property type="match status" value="1"/>
</dbReference>
<dbReference type="PANTHER" id="PTHR40064:SF1">
    <property type="entry name" value="MEMBRANE PROTEIN"/>
    <property type="match status" value="1"/>
</dbReference>
<keyword evidence="3 6" id="KW-0812">Transmembrane</keyword>
<dbReference type="InterPro" id="IPR021062">
    <property type="entry name" value="ArAE_1_C"/>
</dbReference>
<evidence type="ECO:0000256" key="3">
    <source>
        <dbReference type="ARBA" id="ARBA00022692"/>
    </source>
</evidence>
<feature type="domain" description="Putative aromatic acid exporter C-terminal" evidence="7">
    <location>
        <begin position="145"/>
        <end position="308"/>
    </location>
</feature>
<dbReference type="Gene3D" id="1.20.120.940">
    <property type="entry name" value="Putative aromatic acid exporter, C-terminal domain"/>
    <property type="match status" value="1"/>
</dbReference>
<keyword evidence="9" id="KW-1185">Reference proteome</keyword>
<dbReference type="InterPro" id="IPR052984">
    <property type="entry name" value="UPF0421"/>
</dbReference>
<name>A0A242A7J5_9ENTE</name>
<feature type="transmembrane region" description="Helical" evidence="6">
    <location>
        <begin position="115"/>
        <end position="140"/>
    </location>
</feature>
<protein>
    <recommendedName>
        <fullName evidence="7">Putative aromatic acid exporter C-terminal domain-containing protein</fullName>
    </recommendedName>
</protein>
<dbReference type="InterPro" id="IPR010343">
    <property type="entry name" value="ArAE_1"/>
</dbReference>
<proteinExistence type="predicted"/>
<evidence type="ECO:0000256" key="5">
    <source>
        <dbReference type="ARBA" id="ARBA00023136"/>
    </source>
</evidence>